<feature type="domain" description="Phosphoribosyltransferase" evidence="1">
    <location>
        <begin position="28"/>
        <end position="172"/>
    </location>
</feature>
<keyword evidence="2" id="KW-0808">Transferase</keyword>
<evidence type="ECO:0000313" key="3">
    <source>
        <dbReference type="Proteomes" id="UP001180845"/>
    </source>
</evidence>
<dbReference type="Proteomes" id="UP001180845">
    <property type="component" value="Unassembled WGS sequence"/>
</dbReference>
<keyword evidence="2" id="KW-0328">Glycosyltransferase</keyword>
<dbReference type="EMBL" id="JAVDXW010000001">
    <property type="protein sequence ID" value="MDR7299852.1"/>
    <property type="molecule type" value="Genomic_DNA"/>
</dbReference>
<organism evidence="2 3">
    <name type="scientific">Haloactinomyces albus</name>
    <dbReference type="NCBI Taxonomy" id="1352928"/>
    <lineage>
        <taxon>Bacteria</taxon>
        <taxon>Bacillati</taxon>
        <taxon>Actinomycetota</taxon>
        <taxon>Actinomycetes</taxon>
        <taxon>Actinopolysporales</taxon>
        <taxon>Actinopolysporaceae</taxon>
        <taxon>Haloactinomyces</taxon>
    </lineage>
</organism>
<gene>
    <name evidence="2" type="ORF">JOF55_000033</name>
</gene>
<proteinExistence type="predicted"/>
<dbReference type="Gene3D" id="3.40.50.2020">
    <property type="match status" value="1"/>
</dbReference>
<dbReference type="Pfam" id="PF00156">
    <property type="entry name" value="Pribosyltran"/>
    <property type="match status" value="1"/>
</dbReference>
<dbReference type="Gene3D" id="3.30.1310.20">
    <property type="entry name" value="PRTase-like"/>
    <property type="match status" value="1"/>
</dbReference>
<dbReference type="InterPro" id="IPR000836">
    <property type="entry name" value="PRTase_dom"/>
</dbReference>
<dbReference type="GO" id="GO:0016757">
    <property type="term" value="F:glycosyltransferase activity"/>
    <property type="evidence" value="ECO:0007669"/>
    <property type="project" value="UniProtKB-KW"/>
</dbReference>
<keyword evidence="3" id="KW-1185">Reference proteome</keyword>
<dbReference type="SUPFAM" id="SSF53271">
    <property type="entry name" value="PRTase-like"/>
    <property type="match status" value="1"/>
</dbReference>
<dbReference type="RefSeq" id="WP_310267638.1">
    <property type="nucleotide sequence ID" value="NZ_JAVDXW010000001.1"/>
</dbReference>
<dbReference type="InterPro" id="IPR029057">
    <property type="entry name" value="PRTase-like"/>
</dbReference>
<evidence type="ECO:0000313" key="2">
    <source>
        <dbReference type="EMBL" id="MDR7299852.1"/>
    </source>
</evidence>
<evidence type="ECO:0000259" key="1">
    <source>
        <dbReference type="Pfam" id="PF00156"/>
    </source>
</evidence>
<dbReference type="CDD" id="cd06223">
    <property type="entry name" value="PRTases_typeI"/>
    <property type="match status" value="1"/>
</dbReference>
<dbReference type="AlphaFoldDB" id="A0AAE3Z7P3"/>
<name>A0AAE3Z7P3_9ACTN</name>
<accession>A0AAE3Z7P3</accession>
<protein>
    <submittedName>
        <fullName evidence="2">Phosphoribosyltransferase</fullName>
    </submittedName>
</protein>
<sequence>MSDPDLPEHGFTDRRHGGAVLADYIIARPWTDPVVIGLARGGVPVAAEVARALRAPLRVGVARKIGAPGQPELALGAVTAHGPATYDPRLLQAFHTDEDELASECAREKEEARRREELYQRGPTSVPLGERDVLLVDDGLATGATARAAVRMVRQYSPRSIVLASPVGATEAVTALEQEADSVLCLLQPSAFRAVGHWYESFPSTEDAEILELLREFAPG</sequence>
<reference evidence="2" key="1">
    <citation type="submission" date="2023-07" db="EMBL/GenBank/DDBJ databases">
        <title>Sequencing the genomes of 1000 actinobacteria strains.</title>
        <authorList>
            <person name="Klenk H.-P."/>
        </authorList>
    </citation>
    <scope>NUCLEOTIDE SEQUENCE</scope>
    <source>
        <strain evidence="2">DSM 45977</strain>
    </source>
</reference>
<comment type="caution">
    <text evidence="2">The sequence shown here is derived from an EMBL/GenBank/DDBJ whole genome shotgun (WGS) entry which is preliminary data.</text>
</comment>